<evidence type="ECO:0000313" key="3">
    <source>
        <dbReference type="Proteomes" id="UP001152797"/>
    </source>
</evidence>
<organism evidence="1">
    <name type="scientific">Cladocopium goreaui</name>
    <dbReference type="NCBI Taxonomy" id="2562237"/>
    <lineage>
        <taxon>Eukaryota</taxon>
        <taxon>Sar</taxon>
        <taxon>Alveolata</taxon>
        <taxon>Dinophyceae</taxon>
        <taxon>Suessiales</taxon>
        <taxon>Symbiodiniaceae</taxon>
        <taxon>Cladocopium</taxon>
    </lineage>
</organism>
<dbReference type="Gene3D" id="2.40.50.100">
    <property type="match status" value="1"/>
</dbReference>
<dbReference type="PANTHER" id="PTHR13651:SF0">
    <property type="entry name" value="PROTEIN ABITRAM"/>
    <property type="match status" value="1"/>
</dbReference>
<dbReference type="GO" id="GO:0005634">
    <property type="term" value="C:nucleus"/>
    <property type="evidence" value="ECO:0007669"/>
    <property type="project" value="TreeGrafter"/>
</dbReference>
<protein>
    <submittedName>
        <fullName evidence="2">Protein Abitram (Actin-binding transcription modulator) (Protein Simiate)</fullName>
    </submittedName>
</protein>
<keyword evidence="3" id="KW-1185">Reference proteome</keyword>
<dbReference type="SUPFAM" id="SSF51230">
    <property type="entry name" value="Single hybrid motif"/>
    <property type="match status" value="1"/>
</dbReference>
<evidence type="ECO:0000313" key="1">
    <source>
        <dbReference type="EMBL" id="CAI4015261.1"/>
    </source>
</evidence>
<dbReference type="InterPro" id="IPR011053">
    <property type="entry name" value="Single_hybrid_motif"/>
</dbReference>
<dbReference type="OrthoDB" id="48130at2759"/>
<dbReference type="Proteomes" id="UP001152797">
    <property type="component" value="Unassembled WGS sequence"/>
</dbReference>
<dbReference type="InterPro" id="IPR039169">
    <property type="entry name" value="Abitram"/>
</dbReference>
<dbReference type="PANTHER" id="PTHR13651">
    <property type="entry name" value="PROTEIN ABITRAM"/>
    <property type="match status" value="1"/>
</dbReference>
<dbReference type="EMBL" id="CAMXCT010006523">
    <property type="protein sequence ID" value="CAI4015261.1"/>
    <property type="molecule type" value="Genomic_DNA"/>
</dbReference>
<reference evidence="1" key="1">
    <citation type="submission" date="2022-10" db="EMBL/GenBank/DDBJ databases">
        <authorList>
            <person name="Chen Y."/>
            <person name="Dougan E. K."/>
            <person name="Chan C."/>
            <person name="Rhodes N."/>
            <person name="Thang M."/>
        </authorList>
    </citation>
    <scope>NUCLEOTIDE SEQUENCE</scope>
</reference>
<reference evidence="2 3" key="2">
    <citation type="submission" date="2024-05" db="EMBL/GenBank/DDBJ databases">
        <authorList>
            <person name="Chen Y."/>
            <person name="Shah S."/>
            <person name="Dougan E. K."/>
            <person name="Thang M."/>
            <person name="Chan C."/>
        </authorList>
    </citation>
    <scope>NUCLEOTIDE SEQUENCE [LARGE SCALE GENOMIC DNA]</scope>
</reference>
<proteinExistence type="predicted"/>
<accession>A0A9P1DS62</accession>
<gene>
    <name evidence="1" type="ORF">C1SCF055_LOCUS40098</name>
</gene>
<sequence length="149" mass="16303">MEEICVSDDIRMGALAIDLWHGWLFVISLAPSHPLLAPAAPKVTQVTFGADLAENEAYGKRCRGGANVGLRTVLAEVSSEAENYNICCPIEARLVELNALLQEDPQLLQRAPEDEGFLAILQARRPQDTQRILQKLLDESSPMPPAGEL</sequence>
<dbReference type="EMBL" id="CAMXCT020006523">
    <property type="protein sequence ID" value="CAL1168636.1"/>
    <property type="molecule type" value="Genomic_DNA"/>
</dbReference>
<dbReference type="EMBL" id="CAMXCT030006523">
    <property type="protein sequence ID" value="CAL4802573.1"/>
    <property type="molecule type" value="Genomic_DNA"/>
</dbReference>
<comment type="caution">
    <text evidence="1">The sequence shown here is derived from an EMBL/GenBank/DDBJ whole genome shotgun (WGS) entry which is preliminary data.</text>
</comment>
<evidence type="ECO:0000313" key="2">
    <source>
        <dbReference type="EMBL" id="CAL4802573.1"/>
    </source>
</evidence>
<dbReference type="AlphaFoldDB" id="A0A9P1DS62"/>
<name>A0A9P1DS62_9DINO</name>